<sequence length="71" mass="7791">MAQQQMCGECRSQAAAIEDIDIEPAQPWCLACALILVKVGDPIVNYRELNGGAMYTMALTSRGATQTLRFR</sequence>
<evidence type="ECO:0000313" key="2">
    <source>
        <dbReference type="Proteomes" id="UP000540506"/>
    </source>
</evidence>
<evidence type="ECO:0000313" key="1">
    <source>
        <dbReference type="EMBL" id="MBB4922617.1"/>
    </source>
</evidence>
<reference evidence="1 2" key="1">
    <citation type="submission" date="2020-08" db="EMBL/GenBank/DDBJ databases">
        <title>Sequencing the genomes of 1000 actinobacteria strains.</title>
        <authorList>
            <person name="Klenk H.-P."/>
        </authorList>
    </citation>
    <scope>NUCLEOTIDE SEQUENCE [LARGE SCALE GENOMIC DNA]</scope>
    <source>
        <strain evidence="1 2">DSM 41654</strain>
    </source>
</reference>
<dbReference type="Proteomes" id="UP000540506">
    <property type="component" value="Unassembled WGS sequence"/>
</dbReference>
<proteinExistence type="predicted"/>
<dbReference type="RefSeq" id="WP_184934760.1">
    <property type="nucleotide sequence ID" value="NZ_JACHJV010000001.1"/>
</dbReference>
<gene>
    <name evidence="1" type="ORF">FHR34_001610</name>
</gene>
<comment type="caution">
    <text evidence="1">The sequence shown here is derived from an EMBL/GenBank/DDBJ whole genome shotgun (WGS) entry which is preliminary data.</text>
</comment>
<accession>A0A7W7VTU5</accession>
<organism evidence="1 2">
    <name type="scientific">Kitasatospora kifunensis</name>
    <name type="common">Streptomyces kifunensis</name>
    <dbReference type="NCBI Taxonomy" id="58351"/>
    <lineage>
        <taxon>Bacteria</taxon>
        <taxon>Bacillati</taxon>
        <taxon>Actinomycetota</taxon>
        <taxon>Actinomycetes</taxon>
        <taxon>Kitasatosporales</taxon>
        <taxon>Streptomycetaceae</taxon>
        <taxon>Kitasatospora</taxon>
    </lineage>
</organism>
<dbReference type="AlphaFoldDB" id="A0A7W7VTU5"/>
<protein>
    <submittedName>
        <fullName evidence="1">Uncharacterized protein</fullName>
    </submittedName>
</protein>
<keyword evidence="2" id="KW-1185">Reference proteome</keyword>
<name>A0A7W7VTU5_KITKI</name>
<dbReference type="EMBL" id="JACHJV010000001">
    <property type="protein sequence ID" value="MBB4922617.1"/>
    <property type="molecule type" value="Genomic_DNA"/>
</dbReference>